<dbReference type="RefSeq" id="WP_068002778.1">
    <property type="nucleotide sequence ID" value="NZ_FOFM01000005.1"/>
</dbReference>
<dbReference type="InterPro" id="IPR036425">
    <property type="entry name" value="MoaB/Mog-like_dom_sf"/>
</dbReference>
<evidence type="ECO:0000259" key="1">
    <source>
        <dbReference type="SMART" id="SM00852"/>
    </source>
</evidence>
<name>A0A166AL46_9HYPH</name>
<dbReference type="OrthoDB" id="9801454at2"/>
<dbReference type="PANTHER" id="PTHR13939">
    <property type="entry name" value="NICOTINAMIDE-NUCLEOTIDE AMIDOHYDROLASE PNCC"/>
    <property type="match status" value="1"/>
</dbReference>
<dbReference type="EMBL" id="LMCB01000004">
    <property type="protein sequence ID" value="KZL21260.1"/>
    <property type="molecule type" value="Genomic_DNA"/>
</dbReference>
<gene>
    <name evidence="2" type="primary">cinA</name>
    <name evidence="2" type="ORF">PsAD2_00550</name>
</gene>
<dbReference type="PANTHER" id="PTHR13939:SF0">
    <property type="entry name" value="NMN AMIDOHYDROLASE-LIKE PROTEIN YFAY"/>
    <property type="match status" value="1"/>
</dbReference>
<organism evidence="2 3">
    <name type="scientific">Pseudovibrio axinellae</name>
    <dbReference type="NCBI Taxonomy" id="989403"/>
    <lineage>
        <taxon>Bacteria</taxon>
        <taxon>Pseudomonadati</taxon>
        <taxon>Pseudomonadota</taxon>
        <taxon>Alphaproteobacteria</taxon>
        <taxon>Hyphomicrobiales</taxon>
        <taxon>Stappiaceae</taxon>
        <taxon>Pseudovibrio</taxon>
    </lineage>
</organism>
<dbReference type="CDD" id="cd00885">
    <property type="entry name" value="cinA"/>
    <property type="match status" value="1"/>
</dbReference>
<protein>
    <submittedName>
        <fullName evidence="2">Putative competence-damage inducible protein</fullName>
    </submittedName>
</protein>
<accession>A0A166AL46</accession>
<dbReference type="STRING" id="989403.SAMN05421798_105173"/>
<sequence>MSTTIITAGYIVIGDEILSGRTKDKNIGFLASYLTDLGIDLCEVRVVPDVEQKIVEAINALRSEYTYVFTSGGIGPTHDDITADAVAKAFGVSIDLDPRAYQLLLDYYGEGNFNVSRQRMARIPAGADLIENTVSIAPGFRLENVHVMAGVPQIMQAMVLAITPTLKTGQKMLSVTIDAPLAESSIATELGKIQENFPQTSIGSYPHSKDGKFSTQVVVRSRANDVLEQASEAVRAAVEAAKTKFL</sequence>
<dbReference type="Gene3D" id="3.40.980.10">
    <property type="entry name" value="MoaB/Mog-like domain"/>
    <property type="match status" value="1"/>
</dbReference>
<dbReference type="SUPFAM" id="SSF53218">
    <property type="entry name" value="Molybdenum cofactor biosynthesis proteins"/>
    <property type="match status" value="1"/>
</dbReference>
<proteinExistence type="predicted"/>
<dbReference type="Proteomes" id="UP000076577">
    <property type="component" value="Unassembled WGS sequence"/>
</dbReference>
<dbReference type="Pfam" id="PF24102">
    <property type="entry name" value="FLAD1_M"/>
    <property type="match status" value="1"/>
</dbReference>
<dbReference type="InterPro" id="IPR001453">
    <property type="entry name" value="MoaB/Mog_dom"/>
</dbReference>
<reference evidence="2 3" key="1">
    <citation type="journal article" date="2016" name="Front. Microbiol.">
        <title>Comparative Genomic Analysis Reveals a Diverse Repertoire of Genes Involved in Prokaryote-Eukaryote Interactions within the Pseudovibrio Genus.</title>
        <authorList>
            <person name="Romano S."/>
            <person name="Fernandez-Guerra A."/>
            <person name="Reen F.J."/>
            <person name="Glockner F.O."/>
            <person name="Crowley S.P."/>
            <person name="O'Sullivan O."/>
            <person name="Cotter P.D."/>
            <person name="Adams C."/>
            <person name="Dobson A.D."/>
            <person name="O'Gara F."/>
        </authorList>
    </citation>
    <scope>NUCLEOTIDE SEQUENCE [LARGE SCALE GENOMIC DNA]</scope>
    <source>
        <strain evidence="2 3">Ad2</strain>
    </source>
</reference>
<evidence type="ECO:0000313" key="2">
    <source>
        <dbReference type="EMBL" id="KZL21260.1"/>
    </source>
</evidence>
<comment type="caution">
    <text evidence="2">The sequence shown here is derived from an EMBL/GenBank/DDBJ whole genome shotgun (WGS) entry which is preliminary data.</text>
</comment>
<feature type="domain" description="MoaB/Mog" evidence="1">
    <location>
        <begin position="9"/>
        <end position="169"/>
    </location>
</feature>
<dbReference type="AlphaFoldDB" id="A0A166AL46"/>
<dbReference type="PATRIC" id="fig|989403.3.peg.584"/>
<keyword evidence="3" id="KW-1185">Reference proteome</keyword>
<dbReference type="InterPro" id="IPR056596">
    <property type="entry name" value="FLAD1_M"/>
</dbReference>
<dbReference type="SMART" id="SM00852">
    <property type="entry name" value="MoCF_biosynth"/>
    <property type="match status" value="1"/>
</dbReference>
<dbReference type="Pfam" id="PF00994">
    <property type="entry name" value="MoCF_biosynth"/>
    <property type="match status" value="1"/>
</dbReference>
<evidence type="ECO:0000313" key="3">
    <source>
        <dbReference type="Proteomes" id="UP000076577"/>
    </source>
</evidence>
<dbReference type="InterPro" id="IPR050101">
    <property type="entry name" value="CinA"/>
</dbReference>